<dbReference type="Gene3D" id="3.10.450.50">
    <property type="match status" value="1"/>
</dbReference>
<accession>A0A2I2KV24</accession>
<evidence type="ECO:0000259" key="1">
    <source>
        <dbReference type="Pfam" id="PF12680"/>
    </source>
</evidence>
<name>A0A2I2KV24_9ACTN</name>
<dbReference type="InterPro" id="IPR032710">
    <property type="entry name" value="NTF2-like_dom_sf"/>
</dbReference>
<dbReference type="OrthoDB" id="7064268at2"/>
<keyword evidence="3" id="KW-1185">Reference proteome</keyword>
<sequence>MSDEIESLMKANLHEVFGERDPLLRAAAVERTYTEDVVFADPEEVVVGREALNAKAQRLLDEAPGFAFTEGGPIFVNHDLGFLAWHFGPEGQAPAARGMDICLVENGLIAKVYTIITP</sequence>
<dbReference type="InterPro" id="IPR037401">
    <property type="entry name" value="SnoaL-like"/>
</dbReference>
<dbReference type="Proteomes" id="UP000234331">
    <property type="component" value="Unassembled WGS sequence"/>
</dbReference>
<dbReference type="EMBL" id="FZMO01000268">
    <property type="protein sequence ID" value="SNQ49510.1"/>
    <property type="molecule type" value="Genomic_DNA"/>
</dbReference>
<reference evidence="2 3" key="1">
    <citation type="submission" date="2017-06" db="EMBL/GenBank/DDBJ databases">
        <authorList>
            <person name="Kim H.J."/>
            <person name="Triplett B.A."/>
        </authorList>
    </citation>
    <scope>NUCLEOTIDE SEQUENCE [LARGE SCALE GENOMIC DNA]</scope>
    <source>
        <strain evidence="2">FRACA_ARgP5</strain>
    </source>
</reference>
<gene>
    <name evidence="2" type="ORF">FRACA_340020</name>
</gene>
<feature type="domain" description="SnoaL-like" evidence="1">
    <location>
        <begin position="15"/>
        <end position="111"/>
    </location>
</feature>
<evidence type="ECO:0000313" key="3">
    <source>
        <dbReference type="Proteomes" id="UP000234331"/>
    </source>
</evidence>
<organism evidence="2 3">
    <name type="scientific">Frankia canadensis</name>
    <dbReference type="NCBI Taxonomy" id="1836972"/>
    <lineage>
        <taxon>Bacteria</taxon>
        <taxon>Bacillati</taxon>
        <taxon>Actinomycetota</taxon>
        <taxon>Actinomycetes</taxon>
        <taxon>Frankiales</taxon>
        <taxon>Frankiaceae</taxon>
        <taxon>Frankia</taxon>
    </lineage>
</organism>
<dbReference type="RefSeq" id="WP_101832981.1">
    <property type="nucleotide sequence ID" value="NZ_FZMO01000268.1"/>
</dbReference>
<dbReference type="Pfam" id="PF12680">
    <property type="entry name" value="SnoaL_2"/>
    <property type="match status" value="1"/>
</dbReference>
<protein>
    <recommendedName>
        <fullName evidence="1">SnoaL-like domain-containing protein</fullName>
    </recommendedName>
</protein>
<dbReference type="AlphaFoldDB" id="A0A2I2KV24"/>
<evidence type="ECO:0000313" key="2">
    <source>
        <dbReference type="EMBL" id="SNQ49510.1"/>
    </source>
</evidence>
<dbReference type="SUPFAM" id="SSF54427">
    <property type="entry name" value="NTF2-like"/>
    <property type="match status" value="1"/>
</dbReference>
<proteinExistence type="predicted"/>